<comment type="caution">
    <text evidence="2">The sequence shown here is derived from an EMBL/GenBank/DDBJ whole genome shotgun (WGS) entry which is preliminary data.</text>
</comment>
<accession>A0A9X1FYF1</accession>
<name>A0A9X1FYF1_9RHOB</name>
<dbReference type="AlphaFoldDB" id="A0A9X1FYF1"/>
<feature type="transmembrane region" description="Helical" evidence="1">
    <location>
        <begin position="12"/>
        <end position="37"/>
    </location>
</feature>
<dbReference type="Proteomes" id="UP001138661">
    <property type="component" value="Unassembled WGS sequence"/>
</dbReference>
<protein>
    <submittedName>
        <fullName evidence="2">Uncharacterized protein</fullName>
    </submittedName>
</protein>
<keyword evidence="3" id="KW-1185">Reference proteome</keyword>
<keyword evidence="1" id="KW-1133">Transmembrane helix</keyword>
<keyword evidence="1" id="KW-0472">Membrane</keyword>
<dbReference type="RefSeq" id="WP_219507025.1">
    <property type="nucleotide sequence ID" value="NZ_JAHXDN010000008.1"/>
</dbReference>
<organism evidence="2 3">
    <name type="scientific">Roseobacter insulae</name>
    <dbReference type="NCBI Taxonomy" id="2859783"/>
    <lineage>
        <taxon>Bacteria</taxon>
        <taxon>Pseudomonadati</taxon>
        <taxon>Pseudomonadota</taxon>
        <taxon>Alphaproteobacteria</taxon>
        <taxon>Rhodobacterales</taxon>
        <taxon>Roseobacteraceae</taxon>
        <taxon>Roseobacter</taxon>
    </lineage>
</organism>
<feature type="transmembrane region" description="Helical" evidence="1">
    <location>
        <begin position="267"/>
        <end position="290"/>
    </location>
</feature>
<dbReference type="EMBL" id="JAHXDN010000008">
    <property type="protein sequence ID" value="MBW4710450.1"/>
    <property type="molecule type" value="Genomic_DNA"/>
</dbReference>
<evidence type="ECO:0000256" key="1">
    <source>
        <dbReference type="SAM" id="Phobius"/>
    </source>
</evidence>
<evidence type="ECO:0000313" key="3">
    <source>
        <dbReference type="Proteomes" id="UP001138661"/>
    </source>
</evidence>
<reference evidence="2" key="1">
    <citation type="submission" date="2021-07" db="EMBL/GenBank/DDBJ databases">
        <title>Roseobacter insulae sp. nov., isolated from a tidal flat.</title>
        <authorList>
            <person name="Park S."/>
            <person name="Yoon J.-H."/>
        </authorList>
    </citation>
    <scope>NUCLEOTIDE SEQUENCE</scope>
    <source>
        <strain evidence="2">YSTF-M11</strain>
    </source>
</reference>
<sequence>MFGSVVLETFLGLALLFLTLSLIVTTIQEMIAGLFGMRAGNLIRAVRNLLEDGGKALADDVLDHPAIKRLYRGNARSWLTGLVGNGPSYMPNHSFVTALLDTLRRRNANGPAAPISEDELLGRAPDIVRDMPKGPLKDALALMIGQIGNTDRSIQRRIASVEQRLSLWFDESMDRASGWYKRRAQAISLILAAVLVVVVDADALSFMHQLWADATLRETLVEVAENTPVPAMQVAGDLGPLMDQFGQLPLGWTETESLTDRFADPAVAIQSVAGWLITALAVSLGAGFWFDVTRRILSLRASGPKPDDVKVAQV</sequence>
<keyword evidence="1" id="KW-0812">Transmembrane</keyword>
<feature type="transmembrane region" description="Helical" evidence="1">
    <location>
        <begin position="186"/>
        <end position="207"/>
    </location>
</feature>
<evidence type="ECO:0000313" key="2">
    <source>
        <dbReference type="EMBL" id="MBW4710450.1"/>
    </source>
</evidence>
<gene>
    <name evidence="2" type="ORF">KX928_21885</name>
</gene>
<proteinExistence type="predicted"/>